<dbReference type="Pfam" id="PF00583">
    <property type="entry name" value="Acetyltransf_1"/>
    <property type="match status" value="1"/>
</dbReference>
<keyword evidence="3" id="KW-1185">Reference proteome</keyword>
<protein>
    <recommendedName>
        <fullName evidence="1">N-acetyltransferase domain-containing protein</fullName>
    </recommendedName>
</protein>
<dbReference type="InterPro" id="IPR000182">
    <property type="entry name" value="GNAT_dom"/>
</dbReference>
<sequence length="1619" mass="185891">MSWSSFNTYGDSPNNAFETLCNHLFRNYIFRNYKDIVKFRAVNGKGGDGGVESYAEFADGAIRAVQSKWFRDDFGASQIDQIRKSINTAKKLRPNIKEYFVCIPRKLTSLRFVRGSAGADKQVTRSSEDQLLDELDAELKGKFADLTVHWWVDEVIEAELMREDNEGLHKFWFSHEVINVTYLQQQFERQKAGWLNERYVPQLHTQGFIQQDIAVLNYSETYRNHFSAVAKYYVIALQRVVTAIDKFLKQEFDDETFRSDLVDARSEIIQTIGIIKDLEKKVKTGQLVDPIPVIPFDSLDKLIDSCVNFGYDHQGVVKADFLINAMLRLKDTDFEEEILRLKGAMDTKGLLILGGPGTGKTHGLAFAVEQHLQRQAPAMIIQAFGTPCNSWGEIISAGLELTNWSINEILNALESIAIRNDRRLADSMVSFGEELNREPTPVLINVDGLEEDLTNWRKWNTRIRESLLIGKKFPRVKFIYSARPQFFKSSELPDTLPLNVHELPAEGDVRLQKLALHYFTPENYNITITSPSLIRGLDSLFALRLFCEIYRNRSLSESDQLITAGKDLLAGKIGKMESEFQVKMGTQFAESRSPVATAISVLAGQFLEKVEIEHNFLVQCLQPELTYMTVADIDQLLDYLAHSGILIKNVSYNDADGIPISKTEYYITYRSIIEIVVANRTIKTIISENLEQIPALIFERLRLGTGQEQELSNERITQIIVNTMFHEHGKLIGEEGFLTKGFTDLEIQRMRTEALRKAPAALAAKYKAGIDKQFWESHEQRYKLLLQQILPGSENAENNFGAFYLHQILISIPNAYQRDKIWNGKDYYGYPKEISCQYGVKEIIDTYSQDLYLSDYALHNEMPLVYAWCLSTLDQKFRERLRKNLARWAISQPNEFILLLDLIFDCKDPQIQEDLASITLALAGRLKDQQAIFKLAQWALNHVFNDPLTNRNIIVRQGFRAIVERAYQYQLITDEEVALCRPQQQNDLILLSLDNGALTSPREEIYPIVHDLAWYVVKKSTNGFLKYPDGSGPVLQSKDSPQAQQLLDLYAQKYGVRLYASGWRMAAAIAYVRGLGFDAVDGSSFTEASHGSKSKIFTYEEKYTWLAVHYLNGYLADYVPYNKDETWGFIKDYNTIINVPNPAEDLVAETDQPEVFDEWIQQEPIFAVLNDEPSLLIEAQVTQDPVIDFGKWLHFNETQFYLSETDEDLVALYNYTSTHDNTGFVYGRMQISACLVPKGAVSRLLKVLQNDRRDPYFVTHLDNLHASPDTDIYSNPSDLVWMNWIEERETGEAIPIEGEKLTIGFALTGVTKNSTEGEEHLMIPSRLLRNITGMVEMQGSFFFDKQEKITAFLHKVSLWQRENQEIVVVNKQALQNALDENNLEMVWFVEQFKAREVSVPEIEHVPHFQKCRKYFVYQEDGELKDIKFWDERFSNQRDKYSDERFNALVPEIKQYNQFSEDEIRQIESLIKAGGEVNARTLSGRLKSTEAIAVFKADDRIVATASIKKPLTRYRNYVFTQAKVPDKGVEYDLELGYVYTKTRYRGHRLARRLCQSLIGQFEQHSIYATTRMTNMPMYFVLTGLGFRTIGETYENKEGTDQLSLCIRKPKSNPLVTDADK</sequence>
<evidence type="ECO:0000259" key="1">
    <source>
        <dbReference type="PROSITE" id="PS51186"/>
    </source>
</evidence>
<feature type="domain" description="N-acetyltransferase" evidence="1">
    <location>
        <begin position="1450"/>
        <end position="1610"/>
    </location>
</feature>
<dbReference type="Gene3D" id="3.40.630.30">
    <property type="match status" value="1"/>
</dbReference>
<dbReference type="RefSeq" id="WP_247810282.1">
    <property type="nucleotide sequence ID" value="NZ_CP095855.1"/>
</dbReference>
<dbReference type="Proteomes" id="UP000830198">
    <property type="component" value="Chromosome"/>
</dbReference>
<dbReference type="PROSITE" id="PS51186">
    <property type="entry name" value="GNAT"/>
    <property type="match status" value="1"/>
</dbReference>
<name>A0ABY4HVW5_CHIFI</name>
<evidence type="ECO:0000313" key="3">
    <source>
        <dbReference type="Proteomes" id="UP000830198"/>
    </source>
</evidence>
<dbReference type="EMBL" id="CP095855">
    <property type="protein sequence ID" value="UPK67940.1"/>
    <property type="molecule type" value="Genomic_DNA"/>
</dbReference>
<organism evidence="2 3">
    <name type="scientific">Chitinophaga filiformis</name>
    <name type="common">Myxococcus filiformis</name>
    <name type="synonym">Flexibacter filiformis</name>
    <dbReference type="NCBI Taxonomy" id="104663"/>
    <lineage>
        <taxon>Bacteria</taxon>
        <taxon>Pseudomonadati</taxon>
        <taxon>Bacteroidota</taxon>
        <taxon>Chitinophagia</taxon>
        <taxon>Chitinophagales</taxon>
        <taxon>Chitinophagaceae</taxon>
        <taxon>Chitinophaga</taxon>
    </lineage>
</organism>
<reference evidence="2 3" key="1">
    <citation type="submission" date="2022-04" db="EMBL/GenBank/DDBJ databases">
        <title>The arsenic-methylating capacity of Chitinophaga filiformis YT5 during chitin decomposition.</title>
        <authorList>
            <person name="Chen G."/>
            <person name="Liang Y."/>
        </authorList>
    </citation>
    <scope>NUCLEOTIDE SEQUENCE [LARGE SCALE GENOMIC DNA]</scope>
    <source>
        <strain evidence="2 3">YT5</strain>
    </source>
</reference>
<dbReference type="InterPro" id="IPR016181">
    <property type="entry name" value="Acyl_CoA_acyltransferase"/>
</dbReference>
<evidence type="ECO:0000313" key="2">
    <source>
        <dbReference type="EMBL" id="UPK67940.1"/>
    </source>
</evidence>
<proteinExistence type="predicted"/>
<accession>A0ABY4HVW5</accession>
<gene>
    <name evidence="2" type="ORF">MYF79_23595</name>
</gene>
<dbReference type="SUPFAM" id="SSF55729">
    <property type="entry name" value="Acyl-CoA N-acyltransferases (Nat)"/>
    <property type="match status" value="1"/>
</dbReference>